<dbReference type="InterPro" id="IPR011608">
    <property type="entry name" value="PRD"/>
</dbReference>
<accession>A0A926IFZ7</accession>
<evidence type="ECO:0000259" key="2">
    <source>
        <dbReference type="PROSITE" id="PS51372"/>
    </source>
</evidence>
<dbReference type="PANTHER" id="PTHR30185:SF15">
    <property type="entry name" value="CRYPTIC BETA-GLUCOSIDE BGL OPERON ANTITERMINATOR"/>
    <property type="match status" value="1"/>
</dbReference>
<dbReference type="GO" id="GO:0006355">
    <property type="term" value="P:regulation of DNA-templated transcription"/>
    <property type="evidence" value="ECO:0007669"/>
    <property type="project" value="InterPro"/>
</dbReference>
<dbReference type="EMBL" id="JACRTG010000030">
    <property type="protein sequence ID" value="MBC8589047.1"/>
    <property type="molecule type" value="Genomic_DNA"/>
</dbReference>
<evidence type="ECO:0000313" key="4">
    <source>
        <dbReference type="Proteomes" id="UP000601171"/>
    </source>
</evidence>
<sequence>MDRKYRISKVFNNNVILVTDKNSNQELVLVGKGIGFGKKDGKKVILSESDIEKSFIAYDEKTKTEYFQLISQMNSNVLGVSEEIIALAEENLGRLNSHIHIALTDHIGFALDRIKMGMEISNPFIYEIKALYSEEFRVGLMAAEIIKDRLDVEISESEIGFITLHFHSARQNKKVNETLKDTKLIKDIIELIENELSVTIDNGDLIYTRLINHLRLSIQRLDEKKYIENPLLDSIKEQFKYSFAVAGKIGEYIKKEKNVDVPDDELGYLAFHIERINETKKLMKRNVTESNKK</sequence>
<feature type="domain" description="PRD" evidence="2">
    <location>
        <begin position="176"/>
        <end position="283"/>
    </location>
</feature>
<dbReference type="AlphaFoldDB" id="A0A926IFZ7"/>
<evidence type="ECO:0000256" key="1">
    <source>
        <dbReference type="ARBA" id="ARBA00022737"/>
    </source>
</evidence>
<keyword evidence="1" id="KW-0677">Repeat</keyword>
<keyword evidence="4" id="KW-1185">Reference proteome</keyword>
<feature type="domain" description="PRD" evidence="2">
    <location>
        <begin position="72"/>
        <end position="175"/>
    </location>
</feature>
<dbReference type="InterPro" id="IPR050661">
    <property type="entry name" value="BglG_antiterminators"/>
</dbReference>
<reference evidence="3" key="1">
    <citation type="submission" date="2020-08" db="EMBL/GenBank/DDBJ databases">
        <title>Genome public.</title>
        <authorList>
            <person name="Liu C."/>
            <person name="Sun Q."/>
        </authorList>
    </citation>
    <scope>NUCLEOTIDE SEQUENCE</scope>
    <source>
        <strain evidence="3">BX21</strain>
    </source>
</reference>
<dbReference type="Pfam" id="PF03123">
    <property type="entry name" value="CAT_RBD"/>
    <property type="match status" value="1"/>
</dbReference>
<dbReference type="PANTHER" id="PTHR30185">
    <property type="entry name" value="CRYPTIC BETA-GLUCOSIDE BGL OPERON ANTITERMINATOR"/>
    <property type="match status" value="1"/>
</dbReference>
<dbReference type="Gene3D" id="1.10.1790.10">
    <property type="entry name" value="PRD domain"/>
    <property type="match status" value="2"/>
</dbReference>
<evidence type="ECO:0000313" key="3">
    <source>
        <dbReference type="EMBL" id="MBC8589047.1"/>
    </source>
</evidence>
<gene>
    <name evidence="3" type="ORF">H8707_12570</name>
</gene>
<proteinExistence type="predicted"/>
<dbReference type="SMART" id="SM01061">
    <property type="entry name" value="CAT_RBD"/>
    <property type="match status" value="1"/>
</dbReference>
<dbReference type="InterPro" id="IPR004341">
    <property type="entry name" value="CAT_RNA-bd_dom"/>
</dbReference>
<dbReference type="InterPro" id="IPR036634">
    <property type="entry name" value="PRD_sf"/>
</dbReference>
<comment type="caution">
    <text evidence="3">The sequence shown here is derived from an EMBL/GenBank/DDBJ whole genome shotgun (WGS) entry which is preliminary data.</text>
</comment>
<dbReference type="RefSeq" id="WP_262430512.1">
    <property type="nucleotide sequence ID" value="NZ_JACRTG010000030.1"/>
</dbReference>
<dbReference type="SUPFAM" id="SSF63520">
    <property type="entry name" value="PTS-regulatory domain, PRD"/>
    <property type="match status" value="2"/>
</dbReference>
<dbReference type="Proteomes" id="UP000601171">
    <property type="component" value="Unassembled WGS sequence"/>
</dbReference>
<dbReference type="PROSITE" id="PS51372">
    <property type="entry name" value="PRD_2"/>
    <property type="match status" value="2"/>
</dbReference>
<dbReference type="InterPro" id="IPR036650">
    <property type="entry name" value="CAT_RNA-bd_dom_sf"/>
</dbReference>
<dbReference type="Gene3D" id="2.30.24.10">
    <property type="entry name" value="CAT RNA-binding domain"/>
    <property type="match status" value="1"/>
</dbReference>
<dbReference type="SUPFAM" id="SSF50151">
    <property type="entry name" value="SacY-like RNA-binding domain"/>
    <property type="match status" value="1"/>
</dbReference>
<dbReference type="Pfam" id="PF00874">
    <property type="entry name" value="PRD"/>
    <property type="match status" value="2"/>
</dbReference>
<dbReference type="GO" id="GO:0003723">
    <property type="term" value="F:RNA binding"/>
    <property type="evidence" value="ECO:0007669"/>
    <property type="project" value="InterPro"/>
</dbReference>
<protein>
    <submittedName>
        <fullName evidence="3">PRD domain-containing protein</fullName>
    </submittedName>
</protein>
<organism evidence="3 4">
    <name type="scientific">Paratissierella segnis</name>
    <dbReference type="NCBI Taxonomy" id="2763679"/>
    <lineage>
        <taxon>Bacteria</taxon>
        <taxon>Bacillati</taxon>
        <taxon>Bacillota</taxon>
        <taxon>Tissierellia</taxon>
        <taxon>Tissierellales</taxon>
        <taxon>Tissierellaceae</taxon>
        <taxon>Paratissierella</taxon>
    </lineage>
</organism>
<name>A0A926IFZ7_9FIRM</name>